<dbReference type="CDD" id="cd08397">
    <property type="entry name" value="C2_PI3K_class_III"/>
    <property type="match status" value="1"/>
</dbReference>
<dbReference type="PANTHER" id="PTHR10048">
    <property type="entry name" value="PHOSPHATIDYLINOSITOL KINASE"/>
    <property type="match status" value="1"/>
</dbReference>
<dbReference type="FunCoup" id="T1EFP5">
    <property type="interactions" value="1497"/>
</dbReference>
<evidence type="ECO:0000256" key="9">
    <source>
        <dbReference type="PROSITE-ProRule" id="PRU00880"/>
    </source>
</evidence>
<dbReference type="InParanoid" id="T1EFP5"/>
<keyword evidence="4 8" id="KW-0547">Nucleotide-binding</keyword>
<dbReference type="GO" id="GO:0000407">
    <property type="term" value="C:phagophore assembly site"/>
    <property type="evidence" value="ECO:0000318"/>
    <property type="project" value="GO_Central"/>
</dbReference>
<dbReference type="GO" id="GO:0034271">
    <property type="term" value="C:phosphatidylinositol 3-kinase complex, class III, type I"/>
    <property type="evidence" value="ECO:0000318"/>
    <property type="project" value="GO_Central"/>
</dbReference>
<reference evidence="14 16" key="2">
    <citation type="journal article" date="2013" name="Nature">
        <title>Insights into bilaterian evolution from three spiralian genomes.</title>
        <authorList>
            <person name="Simakov O."/>
            <person name="Marletaz F."/>
            <person name="Cho S.J."/>
            <person name="Edsinger-Gonzales E."/>
            <person name="Havlak P."/>
            <person name="Hellsten U."/>
            <person name="Kuo D.H."/>
            <person name="Larsson T."/>
            <person name="Lv J."/>
            <person name="Arendt D."/>
            <person name="Savage R."/>
            <person name="Osoegawa K."/>
            <person name="de Jong P."/>
            <person name="Grimwood J."/>
            <person name="Chapman J.A."/>
            <person name="Shapiro H."/>
            <person name="Aerts A."/>
            <person name="Otillar R.P."/>
            <person name="Terry A.Y."/>
            <person name="Boore J.L."/>
            <person name="Grigoriev I.V."/>
            <person name="Lindberg D.R."/>
            <person name="Seaver E.C."/>
            <person name="Weisblat D.A."/>
            <person name="Putnam N.H."/>
            <person name="Rokhsar D.S."/>
        </authorList>
    </citation>
    <scope>NUCLEOTIDE SEQUENCE</scope>
</reference>
<dbReference type="EMBL" id="AMQM01005234">
    <property type="status" value="NOT_ANNOTATED_CDS"/>
    <property type="molecule type" value="Genomic_DNA"/>
</dbReference>
<dbReference type="PROSITE" id="PS51545">
    <property type="entry name" value="PIK_HELICAL"/>
    <property type="match status" value="1"/>
</dbReference>
<dbReference type="OMA" id="LHKFAQY"/>
<proteinExistence type="inferred from homology"/>
<dbReference type="Gene3D" id="1.25.40.70">
    <property type="entry name" value="Phosphatidylinositol 3-kinase, accessory domain (PIK)"/>
    <property type="match status" value="1"/>
</dbReference>
<dbReference type="PROSITE" id="PS51547">
    <property type="entry name" value="C2_PI3K"/>
    <property type="match status" value="1"/>
</dbReference>
<dbReference type="Gene3D" id="3.30.1010.10">
    <property type="entry name" value="Phosphatidylinositol 3-kinase Catalytic Subunit, Chain A, domain 4"/>
    <property type="match status" value="1"/>
</dbReference>
<dbReference type="InterPro" id="IPR001263">
    <property type="entry name" value="PI3K_accessory_dom"/>
</dbReference>
<dbReference type="InterPro" id="IPR000403">
    <property type="entry name" value="PI3/4_kinase_cat_dom"/>
</dbReference>
<evidence type="ECO:0000256" key="10">
    <source>
        <dbReference type="SAM" id="MobiDB-lite"/>
    </source>
</evidence>
<dbReference type="GO" id="GO:0005777">
    <property type="term" value="C:peroxisome"/>
    <property type="evidence" value="ECO:0000318"/>
    <property type="project" value="GO_Central"/>
</dbReference>
<evidence type="ECO:0000256" key="1">
    <source>
        <dbReference type="ARBA" id="ARBA00012073"/>
    </source>
</evidence>
<dbReference type="PANTHER" id="PTHR10048:SF7">
    <property type="entry name" value="PHOSPHATIDYLINOSITOL 3-KINASE CATALYTIC SUBUNIT TYPE 3"/>
    <property type="match status" value="1"/>
</dbReference>
<dbReference type="GO" id="GO:0005737">
    <property type="term" value="C:cytoplasm"/>
    <property type="evidence" value="ECO:0000318"/>
    <property type="project" value="GO_Central"/>
</dbReference>
<dbReference type="FunFam" id="1.25.40.70:FF:000003">
    <property type="entry name" value="Phosphatidylinositol 3-kinase catalytic subunit type 3"/>
    <property type="match status" value="1"/>
</dbReference>
<dbReference type="GO" id="GO:0034272">
    <property type="term" value="C:phosphatidylinositol 3-kinase complex, class III, type II"/>
    <property type="evidence" value="ECO:0000318"/>
    <property type="project" value="GO_Central"/>
</dbReference>
<evidence type="ECO:0000256" key="4">
    <source>
        <dbReference type="ARBA" id="ARBA00022741"/>
    </source>
</evidence>
<dbReference type="FunFam" id="3.30.1010.10:FF:000002">
    <property type="entry name" value="Phosphatidylinositol 3-kinase catalytic subunit type 3"/>
    <property type="match status" value="1"/>
</dbReference>
<dbReference type="InterPro" id="IPR016024">
    <property type="entry name" value="ARM-type_fold"/>
</dbReference>
<dbReference type="OrthoDB" id="67688at2759"/>
<reference evidence="15" key="3">
    <citation type="submission" date="2015-06" db="UniProtKB">
        <authorList>
            <consortium name="EnsemblMetazoa"/>
        </authorList>
    </citation>
    <scope>IDENTIFICATION</scope>
</reference>
<feature type="region of interest" description="Disordered" evidence="10">
    <location>
        <begin position="718"/>
        <end position="737"/>
    </location>
</feature>
<feature type="domain" description="PI3K/PI4K catalytic" evidence="11">
    <location>
        <begin position="614"/>
        <end position="897"/>
    </location>
</feature>
<dbReference type="PIRSF" id="PIRSF000587">
    <property type="entry name" value="PI3K_Vps34"/>
    <property type="match status" value="1"/>
</dbReference>
<reference evidence="16" key="1">
    <citation type="submission" date="2012-12" db="EMBL/GenBank/DDBJ databases">
        <authorList>
            <person name="Hellsten U."/>
            <person name="Grimwood J."/>
            <person name="Chapman J.A."/>
            <person name="Shapiro H."/>
            <person name="Aerts A."/>
            <person name="Otillar R.P."/>
            <person name="Terry A.Y."/>
            <person name="Boore J.L."/>
            <person name="Simakov O."/>
            <person name="Marletaz F."/>
            <person name="Cho S.-J."/>
            <person name="Edsinger-Gonzales E."/>
            <person name="Havlak P."/>
            <person name="Kuo D.-H."/>
            <person name="Larsson T."/>
            <person name="Lv J."/>
            <person name="Arendt D."/>
            <person name="Savage R."/>
            <person name="Osoegawa K."/>
            <person name="de Jong P."/>
            <person name="Lindberg D.R."/>
            <person name="Seaver E.C."/>
            <person name="Weisblat D.A."/>
            <person name="Putnam N.H."/>
            <person name="Grigoriev I.V."/>
            <person name="Rokhsar D.S."/>
        </authorList>
    </citation>
    <scope>NUCLEOTIDE SEQUENCE</scope>
</reference>
<dbReference type="InterPro" id="IPR008290">
    <property type="entry name" value="PI3K_Vps34"/>
</dbReference>
<dbReference type="PROSITE" id="PS00916">
    <property type="entry name" value="PI3_4_KINASE_2"/>
    <property type="match status" value="1"/>
</dbReference>
<dbReference type="eggNOG" id="KOG0906">
    <property type="taxonomic scope" value="Eukaryota"/>
</dbReference>
<dbReference type="GO" id="GO:0006897">
    <property type="term" value="P:endocytosis"/>
    <property type="evidence" value="ECO:0000318"/>
    <property type="project" value="GO_Central"/>
</dbReference>
<dbReference type="InterPro" id="IPR036940">
    <property type="entry name" value="PI3/4_kinase_cat_sf"/>
</dbReference>
<accession>T1EFP5</accession>
<dbReference type="InterPro" id="IPR015433">
    <property type="entry name" value="PI3/4_kinase"/>
</dbReference>
<dbReference type="GO" id="GO:0000045">
    <property type="term" value="P:autophagosome assembly"/>
    <property type="evidence" value="ECO:0000318"/>
    <property type="project" value="GO_Central"/>
</dbReference>
<gene>
    <name evidence="15" type="primary">20195397</name>
    <name evidence="14" type="ORF">HELRODRAFT_113006</name>
</gene>
<dbReference type="PROSITE" id="PS00915">
    <property type="entry name" value="PI3_4_KINASE_1"/>
    <property type="match status" value="1"/>
</dbReference>
<dbReference type="CDD" id="cd00870">
    <property type="entry name" value="PI3Ka_III"/>
    <property type="match status" value="1"/>
</dbReference>
<keyword evidence="5 8" id="KW-0418">Kinase</keyword>
<dbReference type="GO" id="GO:0016303">
    <property type="term" value="F:1-phosphatidylinositol-3-kinase activity"/>
    <property type="evidence" value="ECO:0000318"/>
    <property type="project" value="GO_Central"/>
</dbReference>
<evidence type="ECO:0000313" key="15">
    <source>
        <dbReference type="EnsemblMetazoa" id="HelroP113006"/>
    </source>
</evidence>
<dbReference type="HOGENOM" id="CLU_004869_0_0_1"/>
<feature type="domain" description="PIK helical" evidence="12">
    <location>
        <begin position="285"/>
        <end position="527"/>
    </location>
</feature>
<comment type="catalytic activity">
    <reaction evidence="7">
        <text>a 1,2-diacyl-sn-glycero-3-phospho-(1D-myo-inositol) + ATP = a 1,2-diacyl-sn-glycero-3-phospho-(1D-myo-inositol-3-phosphate) + ADP + H(+)</text>
        <dbReference type="Rhea" id="RHEA:12709"/>
        <dbReference type="ChEBI" id="CHEBI:15378"/>
        <dbReference type="ChEBI" id="CHEBI:30616"/>
        <dbReference type="ChEBI" id="CHEBI:57880"/>
        <dbReference type="ChEBI" id="CHEBI:58088"/>
        <dbReference type="ChEBI" id="CHEBI:456216"/>
        <dbReference type="EC" id="2.7.1.137"/>
    </reaction>
    <physiologicalReaction direction="left-to-right" evidence="7">
        <dbReference type="Rhea" id="RHEA:12710"/>
    </physiologicalReaction>
</comment>
<evidence type="ECO:0000313" key="16">
    <source>
        <dbReference type="Proteomes" id="UP000015101"/>
    </source>
</evidence>
<dbReference type="SMART" id="SM00146">
    <property type="entry name" value="PI3Kc"/>
    <property type="match status" value="1"/>
</dbReference>
<dbReference type="Gene3D" id="2.60.40.150">
    <property type="entry name" value="C2 domain"/>
    <property type="match status" value="1"/>
</dbReference>
<evidence type="ECO:0000256" key="2">
    <source>
        <dbReference type="ARBA" id="ARBA00019787"/>
    </source>
</evidence>
<dbReference type="CTD" id="20195397"/>
<evidence type="ECO:0000259" key="12">
    <source>
        <dbReference type="PROSITE" id="PS51545"/>
    </source>
</evidence>
<dbReference type="CDD" id="cd00896">
    <property type="entry name" value="PI3Kc_III"/>
    <property type="match status" value="1"/>
</dbReference>
<dbReference type="PROSITE" id="PS50290">
    <property type="entry name" value="PI3_4_KINASE_3"/>
    <property type="match status" value="1"/>
</dbReference>
<evidence type="ECO:0000313" key="14">
    <source>
        <dbReference type="EMBL" id="ESO00877.1"/>
    </source>
</evidence>
<keyword evidence="6 8" id="KW-0067">ATP-binding</keyword>
<evidence type="ECO:0000259" key="13">
    <source>
        <dbReference type="PROSITE" id="PS51547"/>
    </source>
</evidence>
<dbReference type="InterPro" id="IPR035892">
    <property type="entry name" value="C2_domain_sf"/>
</dbReference>
<evidence type="ECO:0000256" key="3">
    <source>
        <dbReference type="ARBA" id="ARBA00022679"/>
    </source>
</evidence>
<dbReference type="Proteomes" id="UP000015101">
    <property type="component" value="Unassembled WGS sequence"/>
</dbReference>
<dbReference type="GO" id="GO:0000425">
    <property type="term" value="P:pexophagy"/>
    <property type="evidence" value="ECO:0000318"/>
    <property type="project" value="GO_Central"/>
</dbReference>
<sequence length="915" mass="104935">MANVGAIDNFHFIRSSEHNLNVQVKIGTLEGQITKPTHIELLTDPYLYFTGSYQDRVPDLYVSCQLYYNDTPMATPIKTAYKTFTRRWNWNEWLTLPLKYSELPLETVLAFTICDLYNSEKIMFIGGTSIKLFSKKALVRQGMYDLKVWPKKEGDGRWNNNSTPGKLKSKDDEMSRLAKLTKKHSNGQIPKIDWLDRLTFREIELINERQKRESNMLFLNVEFPRFHINDIPYAVAYFEPGADEVLNLEAEGDLCTLYDPELGMDNLVEEKFYRLARSLKTGLTDRDLKPNAAVRDRLMTLVLYPPTTTLTSEDKDLIWRFRFYLSSQKKALTKFVRSVQWKIEEEVKQALDLINKWAPMDSEDALELLSTSFTHPDIRRYAVARLNETDDEDLILYILQLVQALKYENFQEIQSQFEMESLMTLSMASSNLTTNQNAGLGGGGVNSTMGKMMSHYEAIPEQNANATASNLPCDRSSQMDLASFLIHRACKNAKLANYFYWYLRVECEDEQRNAPQDAYIYNMYRTVIARFIRMLAKGCRQWQLLRSSFVAQEQFIDKLVQVVQTVARETGNRFRKIEKLQSLLKERDHHGRTLVSFDPIPFPLDPDVIVWGIDVESATLFKSALMPCRLTMKTTTSTNYIAIFKNGDDLRQDQLVLQIFQLMDKLLKRENLDMKLTPYKVLATANKHGFVQYIESTTVLEILSTEGSIVNYLKKLSPPSSSSSYDVNNPTAAASSSSLPANIHPEILDNYIRSCAGYCVITYLLGVGDRHFDNLLITKTGKLFHIDFGYILGRDPKILPPPMKLTKEMIEPMGGVTGEKFTEFKQLCYTTFLHLRRSSSLILNLFSLMIDANVPDIALEPDKTVKKVLDRFQLELSDEQAVQVMQNLIEFSLNATAAVIIEQMHKFTQVCCLAG</sequence>
<dbReference type="SUPFAM" id="SSF49562">
    <property type="entry name" value="C2 domain (Calcium/lipid-binding domain, CaLB)"/>
    <property type="match status" value="1"/>
</dbReference>
<keyword evidence="3 8" id="KW-0808">Transferase</keyword>
<evidence type="ECO:0000256" key="5">
    <source>
        <dbReference type="ARBA" id="ARBA00022777"/>
    </source>
</evidence>
<evidence type="ECO:0000259" key="11">
    <source>
        <dbReference type="PROSITE" id="PS50290"/>
    </source>
</evidence>
<dbReference type="EC" id="2.7.1.137" evidence="1 8"/>
<dbReference type="GeneID" id="20195397"/>
<protein>
    <recommendedName>
        <fullName evidence="2 8">Phosphatidylinositol 3-kinase catalytic subunit type 3</fullName>
        <ecNumber evidence="1 8">2.7.1.137</ecNumber>
    </recommendedName>
</protein>
<dbReference type="GO" id="GO:0005524">
    <property type="term" value="F:ATP binding"/>
    <property type="evidence" value="ECO:0007669"/>
    <property type="project" value="UniProtKB-UniRule"/>
</dbReference>
<comment type="similarity">
    <text evidence="8 9">Belongs to the PI3/PI4-kinase family.</text>
</comment>
<name>T1EFP5_HELRO</name>
<dbReference type="Pfam" id="PF00613">
    <property type="entry name" value="PI3Ka"/>
    <property type="match status" value="1"/>
</dbReference>
<dbReference type="RefSeq" id="XP_009021048.1">
    <property type="nucleotide sequence ID" value="XM_009022800.1"/>
</dbReference>
<dbReference type="GO" id="GO:0048015">
    <property type="term" value="P:phosphatidylinositol-mediated signaling"/>
    <property type="evidence" value="ECO:0000318"/>
    <property type="project" value="GO_Central"/>
</dbReference>
<dbReference type="EnsemblMetazoa" id="HelroT113006">
    <property type="protein sequence ID" value="HelroP113006"/>
    <property type="gene ID" value="HelroG113006"/>
</dbReference>
<evidence type="ECO:0000256" key="8">
    <source>
        <dbReference type="PIRNR" id="PIRNR000587"/>
    </source>
</evidence>
<dbReference type="Gene3D" id="1.10.1070.11">
    <property type="entry name" value="Phosphatidylinositol 3-/4-kinase, catalytic domain"/>
    <property type="match status" value="1"/>
</dbReference>
<dbReference type="Pfam" id="PF00454">
    <property type="entry name" value="PI3_PI4_kinase"/>
    <property type="match status" value="1"/>
</dbReference>
<dbReference type="STRING" id="6412.T1EFP5"/>
<evidence type="ECO:0000256" key="6">
    <source>
        <dbReference type="ARBA" id="ARBA00022840"/>
    </source>
</evidence>
<dbReference type="InterPro" id="IPR042236">
    <property type="entry name" value="PI3K_accessory_sf"/>
</dbReference>
<keyword evidence="16" id="KW-1185">Reference proteome</keyword>
<dbReference type="GO" id="GO:0016020">
    <property type="term" value="C:membrane"/>
    <property type="evidence" value="ECO:0000318"/>
    <property type="project" value="GO_Central"/>
</dbReference>
<dbReference type="SUPFAM" id="SSF48371">
    <property type="entry name" value="ARM repeat"/>
    <property type="match status" value="1"/>
</dbReference>
<dbReference type="SMART" id="SM00145">
    <property type="entry name" value="PI3Ka"/>
    <property type="match status" value="1"/>
</dbReference>
<dbReference type="InterPro" id="IPR011009">
    <property type="entry name" value="Kinase-like_dom_sf"/>
</dbReference>
<dbReference type="SMART" id="SM00142">
    <property type="entry name" value="PI3K_C2"/>
    <property type="match status" value="1"/>
</dbReference>
<dbReference type="AlphaFoldDB" id="T1EFP5"/>
<dbReference type="SUPFAM" id="SSF56112">
    <property type="entry name" value="Protein kinase-like (PK-like)"/>
    <property type="match status" value="1"/>
</dbReference>
<feature type="domain" description="C2 PI3K-type" evidence="13">
    <location>
        <begin position="38"/>
        <end position="190"/>
    </location>
</feature>
<organism evidence="15 16">
    <name type="scientific">Helobdella robusta</name>
    <name type="common">Californian leech</name>
    <dbReference type="NCBI Taxonomy" id="6412"/>
    <lineage>
        <taxon>Eukaryota</taxon>
        <taxon>Metazoa</taxon>
        <taxon>Spiralia</taxon>
        <taxon>Lophotrochozoa</taxon>
        <taxon>Annelida</taxon>
        <taxon>Clitellata</taxon>
        <taxon>Hirudinea</taxon>
        <taxon>Rhynchobdellida</taxon>
        <taxon>Glossiphoniidae</taxon>
        <taxon>Helobdella</taxon>
    </lineage>
</organism>
<dbReference type="GO" id="GO:0036092">
    <property type="term" value="P:phosphatidylinositol-3-phosphate biosynthetic process"/>
    <property type="evidence" value="ECO:0000318"/>
    <property type="project" value="GO_Central"/>
</dbReference>
<dbReference type="InterPro" id="IPR057756">
    <property type="entry name" value="PI3-kinase_type3/VPS34_cat"/>
</dbReference>
<dbReference type="EMBL" id="KB096864">
    <property type="protein sequence ID" value="ESO00877.1"/>
    <property type="molecule type" value="Genomic_DNA"/>
</dbReference>
<dbReference type="Pfam" id="PF00792">
    <property type="entry name" value="PI3K_C2"/>
    <property type="match status" value="1"/>
</dbReference>
<evidence type="ECO:0000256" key="7">
    <source>
        <dbReference type="ARBA" id="ARBA00023985"/>
    </source>
</evidence>
<dbReference type="GO" id="GO:0005768">
    <property type="term" value="C:endosome"/>
    <property type="evidence" value="ECO:0000318"/>
    <property type="project" value="GO_Central"/>
</dbReference>
<dbReference type="InterPro" id="IPR018936">
    <property type="entry name" value="PI3/4_kinase_CS"/>
</dbReference>
<dbReference type="InterPro" id="IPR002420">
    <property type="entry name" value="PI3K-type_C2_dom"/>
</dbReference>
<dbReference type="FunFam" id="1.10.1070.11:FF:000002">
    <property type="entry name" value="Phosphatidylinositol 3-kinase catalytic subunit type 3"/>
    <property type="match status" value="1"/>
</dbReference>
<dbReference type="KEGG" id="hro:HELRODRAFT_113006"/>